<dbReference type="AlphaFoldDB" id="A0A7T8KAL3"/>
<dbReference type="Pfam" id="PF13855">
    <property type="entry name" value="LRR_8"/>
    <property type="match status" value="6"/>
</dbReference>
<protein>
    <recommendedName>
        <fullName evidence="6">Chaoptin</fullName>
    </recommendedName>
</protein>
<dbReference type="Proteomes" id="UP000595437">
    <property type="component" value="Chromosome 3"/>
</dbReference>
<keyword evidence="1" id="KW-0433">Leucine-rich repeat</keyword>
<dbReference type="EMBL" id="CP045892">
    <property type="protein sequence ID" value="QQP52284.1"/>
    <property type="molecule type" value="Genomic_DNA"/>
</dbReference>
<reference evidence="5" key="1">
    <citation type="submission" date="2021-01" db="EMBL/GenBank/DDBJ databases">
        <title>Caligus Genome Assembly.</title>
        <authorList>
            <person name="Gallardo-Escarate C."/>
        </authorList>
    </citation>
    <scope>NUCLEOTIDE SEQUENCE [LARGE SCALE GENOMIC DNA]</scope>
</reference>
<dbReference type="GO" id="GO:0005615">
    <property type="term" value="C:extracellular space"/>
    <property type="evidence" value="ECO:0007669"/>
    <property type="project" value="TreeGrafter"/>
</dbReference>
<evidence type="ECO:0008006" key="6">
    <source>
        <dbReference type="Google" id="ProtNLM"/>
    </source>
</evidence>
<evidence type="ECO:0000256" key="1">
    <source>
        <dbReference type="ARBA" id="ARBA00022614"/>
    </source>
</evidence>
<dbReference type="InterPro" id="IPR001611">
    <property type="entry name" value="Leu-rich_rpt"/>
</dbReference>
<dbReference type="PANTHER" id="PTHR24373">
    <property type="entry name" value="SLIT RELATED LEUCINE-RICH REPEAT NEURONAL PROTEIN"/>
    <property type="match status" value="1"/>
</dbReference>
<accession>A0A7T8KAL3</accession>
<feature type="non-terminal residue" evidence="4">
    <location>
        <position position="1"/>
    </location>
</feature>
<dbReference type="SMART" id="SM00369">
    <property type="entry name" value="LRR_TYP"/>
    <property type="match status" value="28"/>
</dbReference>
<gene>
    <name evidence="4" type="ORF">FKW44_004393</name>
</gene>
<evidence type="ECO:0000313" key="5">
    <source>
        <dbReference type="Proteomes" id="UP000595437"/>
    </source>
</evidence>
<dbReference type="FunFam" id="3.80.10.10:FF:001164">
    <property type="entry name" value="GH01279p"/>
    <property type="match status" value="1"/>
</dbReference>
<sequence>LKATVSTLFLGGNDLKEIPPYFFSTFKNLTWLNLDHNHISNIPGNSLPSTLVTLSLSYNLIHKFPSEAISGISSLTWFTIRGNYIEQIPEIPFGKSQRLDKLDMGENFLVFLPENMFNSSIDVTDLNLDYNYIEKIGPRVFKALNARRIYLGFNRIDSLHEDAFEDVEDMVDLIDLESNRLNELPQSLGKLRRLRYLYLQNNYLSRIDNANVFDAFCGSLLAFSAAGNRLIEFPHRVLRHCIVLKHLNLGYNEINTLRPEFFQWAAKLDTLILRNNRLTQLGPKIFRNCLKLRELSLSFNDFKILDLEALTDVGTTLQSLEISFGLNGLKALPHSLVRPLQNLLWLALDNNELSTAEDTSLYNAGDLQYLNLENNNMKNLPRNLLHKNVHSSLIDVRLAQNQLSIIKTGTFVSLKELTTIDLSANRIQTLESTGFFNLRNLLTLILSHNEIRQIDPKAFSNLWNLRKLDLSYNKLTGFEFDFLENCTKHASNPLSLDLSHNQITQVKAAVFSKTPSPIMSELKLSHNRLKEVPRNILESIIKKLKIMDLSHNGISRIKKDDFIIPSSSSMISMMLQVLKLSHNSLNQLDKRCFDSLMEIQILYLDNNALEMLQFAQFSGLTSLRILDLHSNKLRSLPRDIFQFSSVETLDLSWNEFVALPTSALSEISSSLRYLNLSHNNIEHLDSTMFSNFPQLLSLSLGSNKLTILPDNIFSGLGSLITLDLSYNAIRANLRELFHYVHRLRELRLAGCSLEVLPSFTLPSLLRLDVSRNLLSDLPYNYLTVEDGLYRLKYLNLSGNSLIRLPSRSWFYVPFLKSLDISQNPLRVLTKESFYGLTRLQILFVRNLVDLKRFDSDSLTMLNNIRRLYIQSWPSIEKFKFRLGSLVSGLSSLQFLSAQIEEPSGVLTDQILGAFGPKLKELEITGDNVREITLVGTGMFTSGLTTDELFADFDRFYMELLTPILLI</sequence>
<evidence type="ECO:0000313" key="4">
    <source>
        <dbReference type="EMBL" id="QQP52284.1"/>
    </source>
</evidence>
<keyword evidence="2" id="KW-0732">Signal</keyword>
<name>A0A7T8KAL3_CALRO</name>
<proteinExistence type="predicted"/>
<dbReference type="Gene3D" id="3.80.10.10">
    <property type="entry name" value="Ribonuclease Inhibitor"/>
    <property type="match status" value="6"/>
</dbReference>
<keyword evidence="5" id="KW-1185">Reference proteome</keyword>
<dbReference type="OrthoDB" id="10022853at2759"/>
<evidence type="ECO:0000256" key="3">
    <source>
        <dbReference type="ARBA" id="ARBA00022737"/>
    </source>
</evidence>
<dbReference type="SUPFAM" id="SSF52058">
    <property type="entry name" value="L domain-like"/>
    <property type="match status" value="4"/>
</dbReference>
<dbReference type="PRINTS" id="PR00019">
    <property type="entry name" value="LEURICHRPT"/>
</dbReference>
<dbReference type="InterPro" id="IPR032675">
    <property type="entry name" value="LRR_dom_sf"/>
</dbReference>
<dbReference type="InterPro" id="IPR003591">
    <property type="entry name" value="Leu-rich_rpt_typical-subtyp"/>
</dbReference>
<dbReference type="PANTHER" id="PTHR24373:SF392">
    <property type="entry name" value="NEPHROCAN"/>
    <property type="match status" value="1"/>
</dbReference>
<keyword evidence="3" id="KW-0677">Repeat</keyword>
<evidence type="ECO:0000256" key="2">
    <source>
        <dbReference type="ARBA" id="ARBA00022729"/>
    </source>
</evidence>
<dbReference type="InterPro" id="IPR050328">
    <property type="entry name" value="Dev_Immune_Receptor"/>
</dbReference>
<dbReference type="SMART" id="SM00365">
    <property type="entry name" value="LRR_SD22"/>
    <property type="match status" value="9"/>
</dbReference>
<dbReference type="PROSITE" id="PS51450">
    <property type="entry name" value="LRR"/>
    <property type="match status" value="6"/>
</dbReference>
<dbReference type="GO" id="GO:0031012">
    <property type="term" value="C:extracellular matrix"/>
    <property type="evidence" value="ECO:0007669"/>
    <property type="project" value="TreeGrafter"/>
</dbReference>
<dbReference type="SMART" id="SM00364">
    <property type="entry name" value="LRR_BAC"/>
    <property type="match status" value="13"/>
</dbReference>
<organism evidence="4 5">
    <name type="scientific">Caligus rogercresseyi</name>
    <name type="common">Sea louse</name>
    <dbReference type="NCBI Taxonomy" id="217165"/>
    <lineage>
        <taxon>Eukaryota</taxon>
        <taxon>Metazoa</taxon>
        <taxon>Ecdysozoa</taxon>
        <taxon>Arthropoda</taxon>
        <taxon>Crustacea</taxon>
        <taxon>Multicrustacea</taxon>
        <taxon>Hexanauplia</taxon>
        <taxon>Copepoda</taxon>
        <taxon>Siphonostomatoida</taxon>
        <taxon>Caligidae</taxon>
        <taxon>Caligus</taxon>
    </lineage>
</organism>